<dbReference type="Proteomes" id="UP000648908">
    <property type="component" value="Unassembled WGS sequence"/>
</dbReference>
<reference evidence="1" key="1">
    <citation type="submission" date="2021-01" db="EMBL/GenBank/DDBJ databases">
        <title>Tabrizicola alba sp. nov. a motile alkaliphilic bacterium isolated from a soda lake.</title>
        <authorList>
            <person name="Szuroczki S."/>
            <person name="Abbaszade G."/>
            <person name="Schumann P."/>
            <person name="Toth E."/>
        </authorList>
    </citation>
    <scope>NUCLEOTIDE SEQUENCE</scope>
    <source>
        <strain evidence="1">DMG-N-6</strain>
    </source>
</reference>
<accession>A0A8K0VCU2</accession>
<dbReference type="AlphaFoldDB" id="A0A8K0VCU2"/>
<gene>
    <name evidence="1" type="ORF">JL811_09135</name>
</gene>
<name>A0A8K0VCU2_9RHOB</name>
<evidence type="ECO:0000313" key="2">
    <source>
        <dbReference type="Proteomes" id="UP000648908"/>
    </source>
</evidence>
<dbReference type="GO" id="GO:0005886">
    <property type="term" value="C:plasma membrane"/>
    <property type="evidence" value="ECO:0007669"/>
    <property type="project" value="TreeGrafter"/>
</dbReference>
<evidence type="ECO:0000313" key="1">
    <source>
        <dbReference type="EMBL" id="MBL4917384.1"/>
    </source>
</evidence>
<comment type="caution">
    <text evidence="1">The sequence shown here is derived from an EMBL/GenBank/DDBJ whole genome shotgun (WGS) entry which is preliminary data.</text>
</comment>
<dbReference type="PANTHER" id="PTHR30050:SF5">
    <property type="entry name" value="DNAA REGULATORY INACTIVATOR HDA"/>
    <property type="match status" value="1"/>
</dbReference>
<dbReference type="EMBL" id="JAESVN010000003">
    <property type="protein sequence ID" value="MBL4917384.1"/>
    <property type="molecule type" value="Genomic_DNA"/>
</dbReference>
<sequence length="223" mass="23252">MTRQLAFDLPHRTARGREDFFVSGANAAALAGLDGWRDWPEGRMLLIGPEGAGKTHLAHVWADASGARIIAAASLPGQDLPALAEGRALVVEDADRIGGASAAEDALFHLYNIAAAGRVALLITARGPVPGWGLRLPDLQSRMQSMAQLALQPPDDALLAAVLVKLFADRQLAVPASLIPYLLARMERSLAGARALVAALDHGALAAGGAITQKLAKRVLGGE</sequence>
<dbReference type="Gene3D" id="1.10.8.60">
    <property type="match status" value="1"/>
</dbReference>
<dbReference type="Gene3D" id="3.40.50.300">
    <property type="entry name" value="P-loop containing nucleotide triphosphate hydrolases"/>
    <property type="match status" value="1"/>
</dbReference>
<proteinExistence type="predicted"/>
<dbReference type="GO" id="GO:0006270">
    <property type="term" value="P:DNA replication initiation"/>
    <property type="evidence" value="ECO:0007669"/>
    <property type="project" value="TreeGrafter"/>
</dbReference>
<protein>
    <submittedName>
        <fullName evidence="1">Chromosomal replication initiator DnaA</fullName>
    </submittedName>
</protein>
<dbReference type="SUPFAM" id="SSF52540">
    <property type="entry name" value="P-loop containing nucleoside triphosphate hydrolases"/>
    <property type="match status" value="1"/>
</dbReference>
<organism evidence="1 2">
    <name type="scientific">Szabonella alba</name>
    <dbReference type="NCBI Taxonomy" id="2804194"/>
    <lineage>
        <taxon>Bacteria</taxon>
        <taxon>Pseudomonadati</taxon>
        <taxon>Pseudomonadota</taxon>
        <taxon>Alphaproteobacteria</taxon>
        <taxon>Rhodobacterales</taxon>
        <taxon>Paracoccaceae</taxon>
        <taxon>Szabonella</taxon>
    </lineage>
</organism>
<dbReference type="PANTHER" id="PTHR30050">
    <property type="entry name" value="CHROMOSOMAL REPLICATION INITIATOR PROTEIN DNAA"/>
    <property type="match status" value="1"/>
</dbReference>
<keyword evidence="2" id="KW-1185">Reference proteome</keyword>
<dbReference type="RefSeq" id="WP_202688302.1">
    <property type="nucleotide sequence ID" value="NZ_JAESVN010000003.1"/>
</dbReference>
<dbReference type="GO" id="GO:0003688">
    <property type="term" value="F:DNA replication origin binding"/>
    <property type="evidence" value="ECO:0007669"/>
    <property type="project" value="TreeGrafter"/>
</dbReference>
<dbReference type="InterPro" id="IPR027417">
    <property type="entry name" value="P-loop_NTPase"/>
</dbReference>